<comment type="caution">
    <text evidence="1">The sequence shown here is derived from an EMBL/GenBank/DDBJ whole genome shotgun (WGS) entry which is preliminary data.</text>
</comment>
<organism evidence="1 2">
    <name type="scientific">Nostoc parmelioides FACHB-3921</name>
    <dbReference type="NCBI Taxonomy" id="2692909"/>
    <lineage>
        <taxon>Bacteria</taxon>
        <taxon>Bacillati</taxon>
        <taxon>Cyanobacteriota</taxon>
        <taxon>Cyanophyceae</taxon>
        <taxon>Nostocales</taxon>
        <taxon>Nostocaceae</taxon>
        <taxon>Nostoc</taxon>
    </lineage>
</organism>
<proteinExistence type="predicted"/>
<accession>A0ABR8BA70</accession>
<keyword evidence="2" id="KW-1185">Reference proteome</keyword>
<name>A0ABR8BA70_9NOSO</name>
<evidence type="ECO:0000313" key="2">
    <source>
        <dbReference type="Proteomes" id="UP000621307"/>
    </source>
</evidence>
<reference evidence="1 2" key="1">
    <citation type="journal article" date="2020" name="ISME J.">
        <title>Comparative genomics reveals insights into cyanobacterial evolution and habitat adaptation.</title>
        <authorList>
            <person name="Chen M.Y."/>
            <person name="Teng W.K."/>
            <person name="Zhao L."/>
            <person name="Hu C.X."/>
            <person name="Zhou Y.K."/>
            <person name="Han B.P."/>
            <person name="Song L.R."/>
            <person name="Shu W.S."/>
        </authorList>
    </citation>
    <scope>NUCLEOTIDE SEQUENCE [LARGE SCALE GENOMIC DNA]</scope>
    <source>
        <strain evidence="1 2">FACHB-3921</strain>
    </source>
</reference>
<dbReference type="Proteomes" id="UP000621307">
    <property type="component" value="Unassembled WGS sequence"/>
</dbReference>
<protein>
    <submittedName>
        <fullName evidence="1">Uncharacterized protein</fullName>
    </submittedName>
</protein>
<gene>
    <name evidence="1" type="ORF">H6G14_06690</name>
</gene>
<dbReference type="EMBL" id="JACJQL010000006">
    <property type="protein sequence ID" value="MBD2250993.1"/>
    <property type="molecule type" value="Genomic_DNA"/>
</dbReference>
<evidence type="ECO:0000313" key="1">
    <source>
        <dbReference type="EMBL" id="MBD2250993.1"/>
    </source>
</evidence>
<dbReference type="RefSeq" id="WP_190566316.1">
    <property type="nucleotide sequence ID" value="NZ_JACJQL010000006.1"/>
</dbReference>
<sequence length="215" mass="24326">MAQVNQGKPSLSELEKQIQDLKAAEAKLKAQKAAEFASKVRLVQYLEDYLDSVIKVGKLTPDTFFAVYRKYAEVYQDLDDRLWLFTKTVIKLISHPWYGVECSTQKLGNGGLKYFGKSYANPQDLYKDVLASILGDLADDPFGSDVYFYKLLQVHLADETELPADVSLNNKAITLRILKDFVALEKDPVKAPDLKDLTEDDTFYILSLVGFQEQP</sequence>